<keyword evidence="3" id="KW-1185">Reference proteome</keyword>
<feature type="region of interest" description="Disordered" evidence="1">
    <location>
        <begin position="18"/>
        <end position="91"/>
    </location>
</feature>
<evidence type="ECO:0000313" key="4">
    <source>
        <dbReference type="WBParaSite" id="GPUH_0002657701-mRNA-1"/>
    </source>
</evidence>
<name>A0A183F006_9BILA</name>
<protein>
    <submittedName>
        <fullName evidence="2 4">Uncharacterized protein</fullName>
    </submittedName>
</protein>
<dbReference type="WBParaSite" id="GPUH_0002657701-mRNA-1">
    <property type="protein sequence ID" value="GPUH_0002657701-mRNA-1"/>
    <property type="gene ID" value="GPUH_0002657701"/>
</dbReference>
<dbReference type="Proteomes" id="UP000271098">
    <property type="component" value="Unassembled WGS sequence"/>
</dbReference>
<accession>A0A183F006</accession>
<feature type="compositionally biased region" description="Polar residues" evidence="1">
    <location>
        <begin position="74"/>
        <end position="88"/>
    </location>
</feature>
<gene>
    <name evidence="2" type="ORF">GPUH_LOCUS26548</name>
</gene>
<organism evidence="4">
    <name type="scientific">Gongylonema pulchrum</name>
    <dbReference type="NCBI Taxonomy" id="637853"/>
    <lineage>
        <taxon>Eukaryota</taxon>
        <taxon>Metazoa</taxon>
        <taxon>Ecdysozoa</taxon>
        <taxon>Nematoda</taxon>
        <taxon>Chromadorea</taxon>
        <taxon>Rhabditida</taxon>
        <taxon>Spirurina</taxon>
        <taxon>Spiruromorpha</taxon>
        <taxon>Spiruroidea</taxon>
        <taxon>Gongylonematidae</taxon>
        <taxon>Gongylonema</taxon>
    </lineage>
</organism>
<dbReference type="AlphaFoldDB" id="A0A183F006"/>
<proteinExistence type="predicted"/>
<evidence type="ECO:0000313" key="2">
    <source>
        <dbReference type="EMBL" id="VDN45710.1"/>
    </source>
</evidence>
<sequence>MIWVIKFTRRSELEFSSPADEKLNDSIPENTQRAIKFGNMPSYREEKRKRKKDKRVYDALQRISEANDERDSASVKSSSINHESNGTLPLSVEFSPQEKEIVTTMLNGYFIV</sequence>
<reference evidence="4" key="1">
    <citation type="submission" date="2016-06" db="UniProtKB">
        <authorList>
            <consortium name="WormBaseParasite"/>
        </authorList>
    </citation>
    <scope>IDENTIFICATION</scope>
</reference>
<evidence type="ECO:0000256" key="1">
    <source>
        <dbReference type="SAM" id="MobiDB-lite"/>
    </source>
</evidence>
<evidence type="ECO:0000313" key="3">
    <source>
        <dbReference type="Proteomes" id="UP000271098"/>
    </source>
</evidence>
<reference evidence="2 3" key="2">
    <citation type="submission" date="2018-11" db="EMBL/GenBank/DDBJ databases">
        <authorList>
            <consortium name="Pathogen Informatics"/>
        </authorList>
    </citation>
    <scope>NUCLEOTIDE SEQUENCE [LARGE SCALE GENOMIC DNA]</scope>
</reference>
<dbReference type="OrthoDB" id="5951731at2759"/>
<dbReference type="EMBL" id="UYRT01111777">
    <property type="protein sequence ID" value="VDN45710.1"/>
    <property type="molecule type" value="Genomic_DNA"/>
</dbReference>